<accession>A0A380H6N7</accession>
<proteinExistence type="predicted"/>
<dbReference type="Proteomes" id="UP000255425">
    <property type="component" value="Unassembled WGS sequence"/>
</dbReference>
<dbReference type="InterPro" id="IPR010330">
    <property type="entry name" value="CoiA_nuc"/>
</dbReference>
<feature type="domain" description="Competence protein CoiA-like N-terminal" evidence="2">
    <location>
        <begin position="16"/>
        <end position="49"/>
    </location>
</feature>
<dbReference type="AlphaFoldDB" id="A0A380H6N7"/>
<evidence type="ECO:0000313" key="4">
    <source>
        <dbReference type="Proteomes" id="UP000255425"/>
    </source>
</evidence>
<keyword evidence="4" id="KW-1185">Reference proteome</keyword>
<dbReference type="Pfam" id="PF06054">
    <property type="entry name" value="CoiA_nuc"/>
    <property type="match status" value="1"/>
</dbReference>
<dbReference type="Pfam" id="PF25164">
    <property type="entry name" value="CoiA_N"/>
    <property type="match status" value="1"/>
</dbReference>
<evidence type="ECO:0000259" key="2">
    <source>
        <dbReference type="Pfam" id="PF25164"/>
    </source>
</evidence>
<dbReference type="EMBL" id="UHDZ01000001">
    <property type="protein sequence ID" value="SUM73240.1"/>
    <property type="molecule type" value="Genomic_DNA"/>
</dbReference>
<dbReference type="InterPro" id="IPR057253">
    <property type="entry name" value="CoiA-like_N"/>
</dbReference>
<reference evidence="3 4" key="1">
    <citation type="submission" date="2018-06" db="EMBL/GenBank/DDBJ databases">
        <authorList>
            <consortium name="Pathogen Informatics"/>
            <person name="Doyle S."/>
        </authorList>
    </citation>
    <scope>NUCLEOTIDE SEQUENCE [LARGE SCALE GENOMIC DNA]</scope>
    <source>
        <strain evidence="3 4">NCTC11807</strain>
    </source>
</reference>
<dbReference type="RefSeq" id="WP_232619659.1">
    <property type="nucleotide sequence ID" value="NZ_CP066042.1"/>
</dbReference>
<feature type="domain" description="Competence protein CoiA nuclease-like" evidence="1">
    <location>
        <begin position="61"/>
        <end position="191"/>
    </location>
</feature>
<evidence type="ECO:0000259" key="1">
    <source>
        <dbReference type="Pfam" id="PF06054"/>
    </source>
</evidence>
<sequence>MLVTMNQDGQRILAKNASKCQHYVCPYCKSSVVFKHGCSMLPHFAHKGRTKHKCIKTDIAQHYHLKLYLSQAYRRLNRHVQIEPYFAEISQYPDIVVDSHYAIEVQLSKINVSQIIHRTLGLNSIGLEVYWLIDDICRRKSYLELTQFQSSFINTVSRTLITWNSADSSMILYSQIQNISGKKFVAKRSYLIIVKEDKSKHINYLKNRFYYIQTSVEELILY</sequence>
<dbReference type="GeneID" id="63935982"/>
<evidence type="ECO:0000313" key="3">
    <source>
        <dbReference type="EMBL" id="SUM73240.1"/>
    </source>
</evidence>
<name>A0A380H6N7_9STAP</name>
<organism evidence="3 4">
    <name type="scientific">Staphylococcus saccharolyticus</name>
    <dbReference type="NCBI Taxonomy" id="33028"/>
    <lineage>
        <taxon>Bacteria</taxon>
        <taxon>Bacillati</taxon>
        <taxon>Bacillota</taxon>
        <taxon>Bacilli</taxon>
        <taxon>Bacillales</taxon>
        <taxon>Staphylococcaceae</taxon>
        <taxon>Staphylococcus</taxon>
    </lineage>
</organism>
<gene>
    <name evidence="3" type="ORF">NCTC11807_02051</name>
</gene>
<protein>
    <submittedName>
        <fullName evidence="3">Transcription factor</fullName>
    </submittedName>
</protein>